<sequence length="56" mass="6039">LTAESAAKLLGRTYKPAAAAIERLVEAGILQQVNVGRRNKAFEAPEVIAAFTDLER</sequence>
<evidence type="ECO:0008006" key="2">
    <source>
        <dbReference type="Google" id="ProtNLM"/>
    </source>
</evidence>
<organism evidence="1">
    <name type="scientific">mine drainage metagenome</name>
    <dbReference type="NCBI Taxonomy" id="410659"/>
    <lineage>
        <taxon>unclassified sequences</taxon>
        <taxon>metagenomes</taxon>
        <taxon>ecological metagenomes</taxon>
    </lineage>
</organism>
<feature type="non-terminal residue" evidence="1">
    <location>
        <position position="1"/>
    </location>
</feature>
<dbReference type="AlphaFoldDB" id="T0Y897"/>
<proteinExistence type="predicted"/>
<protein>
    <recommendedName>
        <fullName evidence="2">Filamentation induced by cAMP protein Fic</fullName>
    </recommendedName>
</protein>
<comment type="caution">
    <text evidence="1">The sequence shown here is derived from an EMBL/GenBank/DDBJ whole genome shotgun (WGS) entry which is preliminary data.</text>
</comment>
<name>T0Y897_9ZZZZ</name>
<reference evidence="1" key="2">
    <citation type="journal article" date="2014" name="ISME J.">
        <title>Microbial stratification in low pH oxic and suboxic macroscopic growths along an acid mine drainage.</title>
        <authorList>
            <person name="Mendez-Garcia C."/>
            <person name="Mesa V."/>
            <person name="Sprenger R.R."/>
            <person name="Richter M."/>
            <person name="Diez M.S."/>
            <person name="Solano J."/>
            <person name="Bargiela R."/>
            <person name="Golyshina O.V."/>
            <person name="Manteca A."/>
            <person name="Ramos J.L."/>
            <person name="Gallego J.R."/>
            <person name="Llorente I."/>
            <person name="Martins Dos Santos V.A."/>
            <person name="Jensen O.N."/>
            <person name="Pelaez A.I."/>
            <person name="Sanchez J."/>
            <person name="Ferrer M."/>
        </authorList>
    </citation>
    <scope>NUCLEOTIDE SEQUENCE</scope>
</reference>
<accession>T0Y897</accession>
<gene>
    <name evidence="1" type="ORF">B1A_20746</name>
</gene>
<reference evidence="1" key="1">
    <citation type="submission" date="2013-08" db="EMBL/GenBank/DDBJ databases">
        <authorList>
            <person name="Mendez C."/>
            <person name="Richter M."/>
            <person name="Ferrer M."/>
            <person name="Sanchez J."/>
        </authorList>
    </citation>
    <scope>NUCLEOTIDE SEQUENCE</scope>
</reference>
<dbReference type="EMBL" id="AUZX01015317">
    <property type="protein sequence ID" value="EQD29373.1"/>
    <property type="molecule type" value="Genomic_DNA"/>
</dbReference>
<evidence type="ECO:0000313" key="1">
    <source>
        <dbReference type="EMBL" id="EQD29373.1"/>
    </source>
</evidence>